<reference evidence="1" key="1">
    <citation type="journal article" date="2023" name="Mol. Phylogenet. Evol.">
        <title>Genome-scale phylogeny and comparative genomics of the fungal order Sordariales.</title>
        <authorList>
            <person name="Hensen N."/>
            <person name="Bonometti L."/>
            <person name="Westerberg I."/>
            <person name="Brannstrom I.O."/>
            <person name="Guillou S."/>
            <person name="Cros-Aarteil S."/>
            <person name="Calhoun S."/>
            <person name="Haridas S."/>
            <person name="Kuo A."/>
            <person name="Mondo S."/>
            <person name="Pangilinan J."/>
            <person name="Riley R."/>
            <person name="LaButti K."/>
            <person name="Andreopoulos B."/>
            <person name="Lipzen A."/>
            <person name="Chen C."/>
            <person name="Yan M."/>
            <person name="Daum C."/>
            <person name="Ng V."/>
            <person name="Clum A."/>
            <person name="Steindorff A."/>
            <person name="Ohm R.A."/>
            <person name="Martin F."/>
            <person name="Silar P."/>
            <person name="Natvig D.O."/>
            <person name="Lalanne C."/>
            <person name="Gautier V."/>
            <person name="Ament-Velasquez S.L."/>
            <person name="Kruys A."/>
            <person name="Hutchinson M.I."/>
            <person name="Powell A.J."/>
            <person name="Barry K."/>
            <person name="Miller A.N."/>
            <person name="Grigoriev I.V."/>
            <person name="Debuchy R."/>
            <person name="Gladieux P."/>
            <person name="Hiltunen Thoren M."/>
            <person name="Johannesson H."/>
        </authorList>
    </citation>
    <scope>NUCLEOTIDE SEQUENCE</scope>
    <source>
        <strain evidence="1">PSN309</strain>
    </source>
</reference>
<sequence>MLDCEERVRKLEPHSEHHKMLKLWLARERQNAIEGKQSVLDDRTTKELLELRAEDRPDAMRALHERLENTPFGVFSRAADRVTRNIEGLVTGQVKAIKQCGETRRPSSMVQVHVYSCVVGILPSSPGALSALSQH</sequence>
<evidence type="ECO:0000313" key="2">
    <source>
        <dbReference type="Proteomes" id="UP001302126"/>
    </source>
</evidence>
<dbReference type="AlphaFoldDB" id="A0AAN6WKL9"/>
<gene>
    <name evidence="1" type="ORF">QBC35DRAFT_82929</name>
</gene>
<keyword evidence="2" id="KW-1185">Reference proteome</keyword>
<name>A0AAN6WKL9_9PEZI</name>
<dbReference type="EMBL" id="MU864519">
    <property type="protein sequence ID" value="KAK4183858.1"/>
    <property type="molecule type" value="Genomic_DNA"/>
</dbReference>
<protein>
    <submittedName>
        <fullName evidence="1">Uncharacterized protein</fullName>
    </submittedName>
</protein>
<dbReference type="Proteomes" id="UP001302126">
    <property type="component" value="Unassembled WGS sequence"/>
</dbReference>
<accession>A0AAN6WKL9</accession>
<comment type="caution">
    <text evidence="1">The sequence shown here is derived from an EMBL/GenBank/DDBJ whole genome shotgun (WGS) entry which is preliminary data.</text>
</comment>
<organism evidence="1 2">
    <name type="scientific">Podospora australis</name>
    <dbReference type="NCBI Taxonomy" id="1536484"/>
    <lineage>
        <taxon>Eukaryota</taxon>
        <taxon>Fungi</taxon>
        <taxon>Dikarya</taxon>
        <taxon>Ascomycota</taxon>
        <taxon>Pezizomycotina</taxon>
        <taxon>Sordariomycetes</taxon>
        <taxon>Sordariomycetidae</taxon>
        <taxon>Sordariales</taxon>
        <taxon>Podosporaceae</taxon>
        <taxon>Podospora</taxon>
    </lineage>
</organism>
<evidence type="ECO:0000313" key="1">
    <source>
        <dbReference type="EMBL" id="KAK4183858.1"/>
    </source>
</evidence>
<reference evidence="1" key="2">
    <citation type="submission" date="2023-05" db="EMBL/GenBank/DDBJ databases">
        <authorList>
            <consortium name="Lawrence Berkeley National Laboratory"/>
            <person name="Steindorff A."/>
            <person name="Hensen N."/>
            <person name="Bonometti L."/>
            <person name="Westerberg I."/>
            <person name="Brannstrom I.O."/>
            <person name="Guillou S."/>
            <person name="Cros-Aarteil S."/>
            <person name="Calhoun S."/>
            <person name="Haridas S."/>
            <person name="Kuo A."/>
            <person name="Mondo S."/>
            <person name="Pangilinan J."/>
            <person name="Riley R."/>
            <person name="Labutti K."/>
            <person name="Andreopoulos B."/>
            <person name="Lipzen A."/>
            <person name="Chen C."/>
            <person name="Yanf M."/>
            <person name="Daum C."/>
            <person name="Ng V."/>
            <person name="Clum A."/>
            <person name="Ohm R."/>
            <person name="Martin F."/>
            <person name="Silar P."/>
            <person name="Natvig D."/>
            <person name="Lalanne C."/>
            <person name="Gautier V."/>
            <person name="Ament-Velasquez S.L."/>
            <person name="Kruys A."/>
            <person name="Hutchinson M.I."/>
            <person name="Powell A.J."/>
            <person name="Barry K."/>
            <person name="Miller A.N."/>
            <person name="Grigoriev I.V."/>
            <person name="Debuchy R."/>
            <person name="Gladieux P."/>
            <person name="Thoren M.H."/>
            <person name="Johannesson H."/>
        </authorList>
    </citation>
    <scope>NUCLEOTIDE SEQUENCE</scope>
    <source>
        <strain evidence="1">PSN309</strain>
    </source>
</reference>
<proteinExistence type="predicted"/>